<dbReference type="InterPro" id="IPR010711">
    <property type="entry name" value="PLA2G12"/>
</dbReference>
<gene>
    <name evidence="1" type="ORF">BSZ37_11915</name>
</gene>
<dbReference type="PANTHER" id="PTHR12824:SF8">
    <property type="entry name" value="GXIVSPLA2, ISOFORM A"/>
    <property type="match status" value="1"/>
</dbReference>
<evidence type="ECO:0000313" key="1">
    <source>
        <dbReference type="EMBL" id="PAP77082.1"/>
    </source>
</evidence>
<dbReference type="Pfam" id="PF06951">
    <property type="entry name" value="PLA2G12"/>
    <property type="match status" value="1"/>
</dbReference>
<dbReference type="RefSeq" id="WP_179299600.1">
    <property type="nucleotide sequence ID" value="NZ_MQWD01000001.1"/>
</dbReference>
<dbReference type="GO" id="GO:0006644">
    <property type="term" value="P:phospholipid metabolic process"/>
    <property type="evidence" value="ECO:0007669"/>
    <property type="project" value="InterPro"/>
</dbReference>
<name>A0A271J0Q8_9BACT</name>
<comment type="caution">
    <text evidence="1">The sequence shown here is derived from an EMBL/GenBank/DDBJ whole genome shotgun (WGS) entry which is preliminary data.</text>
</comment>
<dbReference type="GO" id="GO:0004623">
    <property type="term" value="F:phospholipase A2 activity"/>
    <property type="evidence" value="ECO:0007669"/>
    <property type="project" value="InterPro"/>
</dbReference>
<evidence type="ECO:0000313" key="2">
    <source>
        <dbReference type="Proteomes" id="UP000216339"/>
    </source>
</evidence>
<dbReference type="SUPFAM" id="SSF48619">
    <property type="entry name" value="Phospholipase A2, PLA2"/>
    <property type="match status" value="1"/>
</dbReference>
<sequence length="183" mass="18979">MTHRLDRFARALGASEQSVTRALPGVLGAWLSLTPEPAVAAPALTCEPVPADGHCPPTRLKQGKPGNVPTHNGCGAEGGSIPVPQGFGSAAFTPACNQHDHCYENCSMSQAECDDDFFGGMVHSCEQAYAGTLHTLTRGWCMNTAVAYWQAVAQGGAPAWAAAQVKACECCEGGGCGRESGRC</sequence>
<organism evidence="1 2">
    <name type="scientific">Rubrivirga marina</name>
    <dbReference type="NCBI Taxonomy" id="1196024"/>
    <lineage>
        <taxon>Bacteria</taxon>
        <taxon>Pseudomonadati</taxon>
        <taxon>Rhodothermota</taxon>
        <taxon>Rhodothermia</taxon>
        <taxon>Rhodothermales</taxon>
        <taxon>Rubricoccaceae</taxon>
        <taxon>Rubrivirga</taxon>
    </lineage>
</organism>
<dbReference type="GO" id="GO:0005509">
    <property type="term" value="F:calcium ion binding"/>
    <property type="evidence" value="ECO:0007669"/>
    <property type="project" value="InterPro"/>
</dbReference>
<dbReference type="AlphaFoldDB" id="A0A271J0Q8"/>
<dbReference type="Proteomes" id="UP000216339">
    <property type="component" value="Unassembled WGS sequence"/>
</dbReference>
<dbReference type="InterPro" id="IPR036444">
    <property type="entry name" value="PLipase_A2_dom_sf"/>
</dbReference>
<dbReference type="PANTHER" id="PTHR12824">
    <property type="entry name" value="GROUP XII SECRETORY PHOSPHOLIPASE A2 FAMILY MEMBER"/>
    <property type="match status" value="1"/>
</dbReference>
<dbReference type="EMBL" id="MQWD01000001">
    <property type="protein sequence ID" value="PAP77082.1"/>
    <property type="molecule type" value="Genomic_DNA"/>
</dbReference>
<dbReference type="Gene3D" id="1.20.90.10">
    <property type="entry name" value="Phospholipase A2 domain"/>
    <property type="match status" value="1"/>
</dbReference>
<reference evidence="1 2" key="1">
    <citation type="submission" date="2016-11" db="EMBL/GenBank/DDBJ databases">
        <title>Study of marine rhodopsin-containing bacteria.</title>
        <authorList>
            <person name="Yoshizawa S."/>
            <person name="Kumagai Y."/>
            <person name="Kogure K."/>
        </authorList>
    </citation>
    <scope>NUCLEOTIDE SEQUENCE [LARGE SCALE GENOMIC DNA]</scope>
    <source>
        <strain evidence="1 2">SAORIC-28</strain>
    </source>
</reference>
<proteinExistence type="predicted"/>
<evidence type="ECO:0008006" key="3">
    <source>
        <dbReference type="Google" id="ProtNLM"/>
    </source>
</evidence>
<dbReference type="GO" id="GO:0050482">
    <property type="term" value="P:arachidonate secretion"/>
    <property type="evidence" value="ECO:0007669"/>
    <property type="project" value="InterPro"/>
</dbReference>
<dbReference type="GO" id="GO:0016042">
    <property type="term" value="P:lipid catabolic process"/>
    <property type="evidence" value="ECO:0007669"/>
    <property type="project" value="InterPro"/>
</dbReference>
<protein>
    <recommendedName>
        <fullName evidence="3">Phospholipase A2 domain-containing protein</fullName>
    </recommendedName>
</protein>
<dbReference type="GO" id="GO:0005576">
    <property type="term" value="C:extracellular region"/>
    <property type="evidence" value="ECO:0007669"/>
    <property type="project" value="InterPro"/>
</dbReference>
<accession>A0A271J0Q8</accession>
<keyword evidence="2" id="KW-1185">Reference proteome</keyword>